<reference evidence="2" key="1">
    <citation type="journal article" date="2010" name="Genomics">
        <title>Tracing phylogenomic events leading to diversity of Haemophilus influenzae and the emergence of Brazilian Purpuric Fever (BPF)-associated clones.</title>
        <authorList>
            <person name="Papazisi L."/>
            <person name="Ratnayake S."/>
            <person name="Remortel B.G."/>
            <person name="Bock G.R."/>
            <person name="Liang W."/>
            <person name="Saeed A.I."/>
            <person name="Liu J."/>
            <person name="Fleischmann R.D."/>
            <person name="Kilian M."/>
            <person name="Peterson S.N."/>
        </authorList>
    </citation>
    <scope>NUCLEOTIDE SEQUENCE [LARGE SCALE GENOMIC DNA]</scope>
    <source>
        <strain evidence="2">HK1212</strain>
    </source>
</reference>
<dbReference type="GO" id="GO:0016787">
    <property type="term" value="F:hydrolase activity"/>
    <property type="evidence" value="ECO:0007669"/>
    <property type="project" value="UniProtKB-KW"/>
</dbReference>
<dbReference type="EC" id="3.4.-.-" evidence="2"/>
<sequence>MAEVAVKNKFLLGDNVEMMTPQGNINFKIEKMLNRKNETVDAALGDGHFVFLNVPQDINLNYALLMRNLVNTNTRNPHSN</sequence>
<dbReference type="Pfam" id="PF16325">
    <property type="entry name" value="Peptidase_U32_C"/>
    <property type="match status" value="1"/>
</dbReference>
<evidence type="ECO:0000313" key="2">
    <source>
        <dbReference type="EMBL" id="EFA29264.1"/>
    </source>
</evidence>
<feature type="domain" description="Peptidase family U32 C-terminal" evidence="1">
    <location>
        <begin position="1"/>
        <end position="67"/>
    </location>
</feature>
<accession>A0A7G2K119</accession>
<evidence type="ECO:0000259" key="1">
    <source>
        <dbReference type="Pfam" id="PF16325"/>
    </source>
</evidence>
<protein>
    <submittedName>
        <fullName evidence="2">Collagenase</fullName>
        <ecNumber evidence="2">3.4.-.-</ecNumber>
    </submittedName>
</protein>
<name>A0A7G2K119_HAEIF</name>
<comment type="caution">
    <text evidence="2">The sequence shown here is derived from an EMBL/GenBank/DDBJ whole genome shotgun (WGS) entry which is preliminary data.</text>
</comment>
<dbReference type="AlphaFoldDB" id="A0A7G2K119"/>
<dbReference type="Gene3D" id="2.40.30.10">
    <property type="entry name" value="Translation factors"/>
    <property type="match status" value="1"/>
</dbReference>
<dbReference type="EMBL" id="ABFC01000229">
    <property type="protein sequence ID" value="EFA29264.1"/>
    <property type="molecule type" value="Genomic_DNA"/>
</dbReference>
<keyword evidence="2" id="KW-0378">Hydrolase</keyword>
<organism evidence="2">
    <name type="scientific">Haemophilus influenzae HK1212</name>
    <dbReference type="NCBI Taxonomy" id="456482"/>
    <lineage>
        <taxon>Bacteria</taxon>
        <taxon>Pseudomonadati</taxon>
        <taxon>Pseudomonadota</taxon>
        <taxon>Gammaproteobacteria</taxon>
        <taxon>Pasteurellales</taxon>
        <taxon>Pasteurellaceae</taxon>
        <taxon>Haemophilus</taxon>
    </lineage>
</organism>
<dbReference type="InterPro" id="IPR032525">
    <property type="entry name" value="Peptidase_U32_C"/>
</dbReference>
<proteinExistence type="predicted"/>
<gene>
    <name evidence="2" type="ORF">HAINFHK1212_1286</name>
</gene>